<dbReference type="AlphaFoldDB" id="A0A935UHB3"/>
<protein>
    <submittedName>
        <fullName evidence="3">SUMF1/EgtB/PvdO family nonheme iron enzyme</fullName>
    </submittedName>
</protein>
<comment type="caution">
    <text evidence="3">The sequence shown here is derived from an EMBL/GenBank/DDBJ whole genome shotgun (WGS) entry which is preliminary data.</text>
</comment>
<feature type="region of interest" description="Disordered" evidence="1">
    <location>
        <begin position="1"/>
        <end position="43"/>
    </location>
</feature>
<evidence type="ECO:0000259" key="2">
    <source>
        <dbReference type="Pfam" id="PF03781"/>
    </source>
</evidence>
<proteinExistence type="predicted"/>
<sequence length="43" mass="4797">MARPVLRGGGWNNNPENARSAKRNRNHPGKRNNNLGFRLASTP</sequence>
<evidence type="ECO:0000313" key="3">
    <source>
        <dbReference type="EMBL" id="MBK7675335.1"/>
    </source>
</evidence>
<feature type="compositionally biased region" description="Polar residues" evidence="1">
    <location>
        <begin position="31"/>
        <end position="43"/>
    </location>
</feature>
<evidence type="ECO:0000256" key="1">
    <source>
        <dbReference type="SAM" id="MobiDB-lite"/>
    </source>
</evidence>
<dbReference type="Gene3D" id="3.90.1580.10">
    <property type="entry name" value="paralog of FGE (formylglycine-generating enzyme)"/>
    <property type="match status" value="1"/>
</dbReference>
<feature type="compositionally biased region" description="Basic residues" evidence="1">
    <location>
        <begin position="20"/>
        <end position="30"/>
    </location>
</feature>
<dbReference type="InterPro" id="IPR005532">
    <property type="entry name" value="SUMF_dom"/>
</dbReference>
<name>A0A935UHB3_9PROT</name>
<dbReference type="InterPro" id="IPR042095">
    <property type="entry name" value="SUMF_sf"/>
</dbReference>
<dbReference type="SUPFAM" id="SSF56436">
    <property type="entry name" value="C-type lectin-like"/>
    <property type="match status" value="1"/>
</dbReference>
<dbReference type="InterPro" id="IPR016187">
    <property type="entry name" value="CTDL_fold"/>
</dbReference>
<feature type="domain" description="Sulfatase-modifying factor enzyme-like" evidence="2">
    <location>
        <begin position="4"/>
        <end position="40"/>
    </location>
</feature>
<dbReference type="Pfam" id="PF03781">
    <property type="entry name" value="FGE-sulfatase"/>
    <property type="match status" value="1"/>
</dbReference>
<gene>
    <name evidence="3" type="ORF">IPJ27_11565</name>
</gene>
<accession>A0A935UHB3</accession>
<organism evidence="3 4">
    <name type="scientific">Candidatus Accumulibacter proximus</name>
    <dbReference type="NCBI Taxonomy" id="2954385"/>
    <lineage>
        <taxon>Bacteria</taxon>
        <taxon>Pseudomonadati</taxon>
        <taxon>Pseudomonadota</taxon>
        <taxon>Betaproteobacteria</taxon>
        <taxon>Candidatus Accumulibacter</taxon>
    </lineage>
</organism>
<dbReference type="EMBL" id="JADJMH010000009">
    <property type="protein sequence ID" value="MBK7675335.1"/>
    <property type="molecule type" value="Genomic_DNA"/>
</dbReference>
<evidence type="ECO:0000313" key="4">
    <source>
        <dbReference type="Proteomes" id="UP000697998"/>
    </source>
</evidence>
<dbReference type="Proteomes" id="UP000697998">
    <property type="component" value="Unassembled WGS sequence"/>
</dbReference>
<reference evidence="3 4" key="1">
    <citation type="submission" date="2020-10" db="EMBL/GenBank/DDBJ databases">
        <title>Connecting structure to function with the recovery of over 1000 high-quality activated sludge metagenome-assembled genomes encoding full-length rRNA genes using long-read sequencing.</title>
        <authorList>
            <person name="Singleton C.M."/>
            <person name="Petriglieri F."/>
            <person name="Kristensen J.M."/>
            <person name="Kirkegaard R.H."/>
            <person name="Michaelsen T.Y."/>
            <person name="Andersen M.H."/>
            <person name="Karst S.M."/>
            <person name="Dueholm M.S."/>
            <person name="Nielsen P.H."/>
            <person name="Albertsen M."/>
        </authorList>
    </citation>
    <scope>NUCLEOTIDE SEQUENCE [LARGE SCALE GENOMIC DNA]</scope>
    <source>
        <strain evidence="3">EsbW_18-Q3-R4-48_BATAC.285</strain>
    </source>
</reference>